<evidence type="ECO:0000313" key="3">
    <source>
        <dbReference type="Proteomes" id="UP000239203"/>
    </source>
</evidence>
<name>A0A2S6GWJ9_9PSEU</name>
<reference evidence="2 3" key="1">
    <citation type="submission" date="2018-02" db="EMBL/GenBank/DDBJ databases">
        <title>Genomic Encyclopedia of Archaeal and Bacterial Type Strains, Phase II (KMG-II): from individual species to whole genera.</title>
        <authorList>
            <person name="Goeker M."/>
        </authorList>
    </citation>
    <scope>NUCLEOTIDE SEQUENCE [LARGE SCALE GENOMIC DNA]</scope>
    <source>
        <strain evidence="2 3">YU 961-1</strain>
    </source>
</reference>
<keyword evidence="3" id="KW-1185">Reference proteome</keyword>
<dbReference type="NCBIfam" id="TIGR03930">
    <property type="entry name" value="WXG100_ESAT6"/>
    <property type="match status" value="1"/>
</dbReference>
<dbReference type="SUPFAM" id="SSF140453">
    <property type="entry name" value="EsxAB dimer-like"/>
    <property type="match status" value="1"/>
</dbReference>
<gene>
    <name evidence="2" type="ORF">CLV40_103187</name>
</gene>
<evidence type="ECO:0000313" key="2">
    <source>
        <dbReference type="EMBL" id="PPK69577.1"/>
    </source>
</evidence>
<protein>
    <recommendedName>
        <fullName evidence="1">ESAT-6-like protein</fullName>
    </recommendedName>
</protein>
<dbReference type="EMBL" id="PTIX01000003">
    <property type="protein sequence ID" value="PPK69577.1"/>
    <property type="molecule type" value="Genomic_DNA"/>
</dbReference>
<evidence type="ECO:0000256" key="1">
    <source>
        <dbReference type="RuleBase" id="RU362001"/>
    </source>
</evidence>
<sequence length="98" mass="10588">MPNGDIIKVNFAEVANAAQSITSTSGQLETLLGDLKSRLAPLRAGYTGQAAELWDAKQREWDAAYDDLKQVLGSIGTAVRQSGENYQETESANASRWA</sequence>
<dbReference type="Pfam" id="PF06013">
    <property type="entry name" value="WXG100"/>
    <property type="match status" value="1"/>
</dbReference>
<comment type="caution">
    <text evidence="2">The sequence shown here is derived from an EMBL/GenBank/DDBJ whole genome shotgun (WGS) entry which is preliminary data.</text>
</comment>
<dbReference type="AlphaFoldDB" id="A0A2S6GWJ9"/>
<dbReference type="Gene3D" id="1.10.287.1060">
    <property type="entry name" value="ESAT-6-like"/>
    <property type="match status" value="1"/>
</dbReference>
<organism evidence="2 3">
    <name type="scientific">Actinokineospora auranticolor</name>
    <dbReference type="NCBI Taxonomy" id="155976"/>
    <lineage>
        <taxon>Bacteria</taxon>
        <taxon>Bacillati</taxon>
        <taxon>Actinomycetota</taxon>
        <taxon>Actinomycetes</taxon>
        <taxon>Pseudonocardiales</taxon>
        <taxon>Pseudonocardiaceae</taxon>
        <taxon>Actinokineospora</taxon>
    </lineage>
</organism>
<dbReference type="OrthoDB" id="3387628at2"/>
<dbReference type="InterPro" id="IPR010310">
    <property type="entry name" value="T7SS_ESAT-6-like"/>
</dbReference>
<proteinExistence type="inferred from homology"/>
<dbReference type="InterPro" id="IPR036689">
    <property type="entry name" value="ESAT-6-like_sf"/>
</dbReference>
<comment type="similarity">
    <text evidence="1">Belongs to the WXG100 family.</text>
</comment>
<dbReference type="RefSeq" id="WP_104478009.1">
    <property type="nucleotide sequence ID" value="NZ_CP154825.1"/>
</dbReference>
<dbReference type="Proteomes" id="UP000239203">
    <property type="component" value="Unassembled WGS sequence"/>
</dbReference>
<accession>A0A2S6GWJ9</accession>